<feature type="domain" description="Enoyl reductase (ER)" evidence="6">
    <location>
        <begin position="25"/>
        <end position="320"/>
    </location>
</feature>
<keyword evidence="7" id="KW-0560">Oxidoreductase</keyword>
<dbReference type="InterPro" id="IPR051603">
    <property type="entry name" value="Zinc-ADH_QOR/CCCR"/>
</dbReference>
<evidence type="ECO:0000313" key="7">
    <source>
        <dbReference type="EMBL" id="MFC5883406.1"/>
    </source>
</evidence>
<dbReference type="InterPro" id="IPR013154">
    <property type="entry name" value="ADH-like_N"/>
</dbReference>
<comment type="subunit">
    <text evidence="2">Homotetramer.</text>
</comment>
<dbReference type="PANTHER" id="PTHR44154">
    <property type="entry name" value="QUINONE OXIDOREDUCTASE"/>
    <property type="match status" value="1"/>
</dbReference>
<evidence type="ECO:0000256" key="3">
    <source>
        <dbReference type="ARBA" id="ARBA00022490"/>
    </source>
</evidence>
<dbReference type="Gene3D" id="3.90.180.10">
    <property type="entry name" value="Medium-chain alcohol dehydrogenases, catalytic domain"/>
    <property type="match status" value="1"/>
</dbReference>
<evidence type="ECO:0000259" key="6">
    <source>
        <dbReference type="SMART" id="SM00829"/>
    </source>
</evidence>
<dbReference type="InterPro" id="IPR011032">
    <property type="entry name" value="GroES-like_sf"/>
</dbReference>
<dbReference type="SUPFAM" id="SSF50129">
    <property type="entry name" value="GroES-like"/>
    <property type="match status" value="1"/>
</dbReference>
<keyword evidence="4" id="KW-0521">NADP</keyword>
<protein>
    <submittedName>
        <fullName evidence="7">NADP-dependent oxidoreductase</fullName>
        <ecNumber evidence="7">1.-.-.-</ecNumber>
    </submittedName>
</protein>
<dbReference type="CDD" id="cd05289">
    <property type="entry name" value="MDR_like_2"/>
    <property type="match status" value="1"/>
</dbReference>
<dbReference type="EC" id="1.-.-.-" evidence="7"/>
<dbReference type="InterPro" id="IPR036291">
    <property type="entry name" value="NAD(P)-bd_dom_sf"/>
</dbReference>
<evidence type="ECO:0000256" key="5">
    <source>
        <dbReference type="ARBA" id="ARBA00022884"/>
    </source>
</evidence>
<proteinExistence type="predicted"/>
<dbReference type="PROSITE" id="PS01162">
    <property type="entry name" value="QOR_ZETA_CRYSTAL"/>
    <property type="match status" value="1"/>
</dbReference>
<dbReference type="Proteomes" id="UP001596067">
    <property type="component" value="Unassembled WGS sequence"/>
</dbReference>
<reference evidence="8" key="1">
    <citation type="journal article" date="2019" name="Int. J. Syst. Evol. Microbiol.">
        <title>The Global Catalogue of Microorganisms (GCM) 10K type strain sequencing project: providing services to taxonomists for standard genome sequencing and annotation.</title>
        <authorList>
            <consortium name="The Broad Institute Genomics Platform"/>
            <consortium name="The Broad Institute Genome Sequencing Center for Infectious Disease"/>
            <person name="Wu L."/>
            <person name="Ma J."/>
        </authorList>
    </citation>
    <scope>NUCLEOTIDE SEQUENCE [LARGE SCALE GENOMIC DNA]</scope>
    <source>
        <strain evidence="8">CGMCC 4.1469</strain>
    </source>
</reference>
<accession>A0ABW1ENQ3</accession>
<sequence length="323" mass="33402">MTTNARTDGSSGTLTTRAIGFSEFGGAEVLRPMEVELPAPGPGQVRITVRTAGVNPLDHKLRAGAMTELIPVTFPVVTGYEAAGVVEAVGEGVTAWRVGDEVFGPTWGGAHAEHVLVEAEKLARKPAGLGWAEAAAIPVAAETSWRVLDLLGVESGQTLLVHGAAGGVGTVLLQFARSRGIRVVGTASEANHEHLRALGAVPVTYGEGLADRVRAVAPEGVDRVLDGAGQGDVLPLSIELAGGAENVLSIADFEGAARYGVRFSGGTEAKDYNREALAGALALHEAGELQLPVHRVFPLAETAEAHRVSEHGHLRGKIVLAIG</sequence>
<dbReference type="SUPFAM" id="SSF51735">
    <property type="entry name" value="NAD(P)-binding Rossmann-fold domains"/>
    <property type="match status" value="1"/>
</dbReference>
<dbReference type="InterPro" id="IPR002364">
    <property type="entry name" value="Quin_OxRdtase/zeta-crystal_CS"/>
</dbReference>
<dbReference type="InterPro" id="IPR020843">
    <property type="entry name" value="ER"/>
</dbReference>
<organism evidence="7 8">
    <name type="scientific">Kitasatospora aburaviensis</name>
    <dbReference type="NCBI Taxonomy" id="67265"/>
    <lineage>
        <taxon>Bacteria</taxon>
        <taxon>Bacillati</taxon>
        <taxon>Actinomycetota</taxon>
        <taxon>Actinomycetes</taxon>
        <taxon>Kitasatosporales</taxon>
        <taxon>Streptomycetaceae</taxon>
        <taxon>Kitasatospora</taxon>
    </lineage>
</organism>
<dbReference type="PANTHER" id="PTHR44154:SF1">
    <property type="entry name" value="QUINONE OXIDOREDUCTASE"/>
    <property type="match status" value="1"/>
</dbReference>
<comment type="caution">
    <text evidence="7">The sequence shown here is derived from an EMBL/GenBank/DDBJ whole genome shotgun (WGS) entry which is preliminary data.</text>
</comment>
<evidence type="ECO:0000313" key="8">
    <source>
        <dbReference type="Proteomes" id="UP001596067"/>
    </source>
</evidence>
<keyword evidence="8" id="KW-1185">Reference proteome</keyword>
<evidence type="ECO:0000256" key="2">
    <source>
        <dbReference type="ARBA" id="ARBA00011881"/>
    </source>
</evidence>
<dbReference type="Pfam" id="PF13602">
    <property type="entry name" value="ADH_zinc_N_2"/>
    <property type="match status" value="1"/>
</dbReference>
<keyword evidence="3" id="KW-0963">Cytoplasm</keyword>
<dbReference type="EMBL" id="JBHSOD010000001">
    <property type="protein sequence ID" value="MFC5883406.1"/>
    <property type="molecule type" value="Genomic_DNA"/>
</dbReference>
<comment type="subcellular location">
    <subcellularLocation>
        <location evidence="1">Cytoplasm</location>
    </subcellularLocation>
</comment>
<dbReference type="SMART" id="SM00829">
    <property type="entry name" value="PKS_ER"/>
    <property type="match status" value="1"/>
</dbReference>
<dbReference type="Pfam" id="PF08240">
    <property type="entry name" value="ADH_N"/>
    <property type="match status" value="1"/>
</dbReference>
<evidence type="ECO:0000256" key="1">
    <source>
        <dbReference type="ARBA" id="ARBA00004496"/>
    </source>
</evidence>
<evidence type="ECO:0000256" key="4">
    <source>
        <dbReference type="ARBA" id="ARBA00022857"/>
    </source>
</evidence>
<keyword evidence="5" id="KW-0694">RNA-binding</keyword>
<name>A0ABW1ENQ3_9ACTN</name>
<gene>
    <name evidence="7" type="ORF">ACFP0N_00255</name>
</gene>
<dbReference type="GO" id="GO:0016491">
    <property type="term" value="F:oxidoreductase activity"/>
    <property type="evidence" value="ECO:0007669"/>
    <property type="project" value="UniProtKB-KW"/>
</dbReference>
<dbReference type="RefSeq" id="WP_313766216.1">
    <property type="nucleotide sequence ID" value="NZ_BAAAVH010000072.1"/>
</dbReference>
<dbReference type="Gene3D" id="3.40.50.720">
    <property type="entry name" value="NAD(P)-binding Rossmann-like Domain"/>
    <property type="match status" value="1"/>
</dbReference>